<dbReference type="AlphaFoldDB" id="A0AB34IRA5"/>
<evidence type="ECO:0000256" key="6">
    <source>
        <dbReference type="ARBA" id="ARBA00022692"/>
    </source>
</evidence>
<reference evidence="14 15" key="1">
    <citation type="journal article" date="2024" name="Science">
        <title>Giant polyketide synthase enzymes in the biosynthesis of giant marine polyether toxins.</title>
        <authorList>
            <person name="Fallon T.R."/>
            <person name="Shende V.V."/>
            <person name="Wierzbicki I.H."/>
            <person name="Pendleton A.L."/>
            <person name="Watervoot N.F."/>
            <person name="Auber R.P."/>
            <person name="Gonzalez D.J."/>
            <person name="Wisecaver J.H."/>
            <person name="Moore B.S."/>
        </authorList>
    </citation>
    <scope>NUCLEOTIDE SEQUENCE [LARGE SCALE GENOMIC DNA]</scope>
    <source>
        <strain evidence="14 15">12B1</strain>
    </source>
</reference>
<feature type="transmembrane region" description="Helical" evidence="11">
    <location>
        <begin position="75"/>
        <end position="92"/>
    </location>
</feature>
<evidence type="ECO:0000256" key="7">
    <source>
        <dbReference type="ARBA" id="ARBA00022801"/>
    </source>
</evidence>
<keyword evidence="9 11" id="KW-1133">Transmembrane helix</keyword>
<accession>A0AB34IRA5</accession>
<dbReference type="InterPro" id="IPR002610">
    <property type="entry name" value="Peptidase_S54_rhomboid-like"/>
</dbReference>
<feature type="transmembrane region" description="Helical" evidence="11">
    <location>
        <begin position="258"/>
        <end position="275"/>
    </location>
</feature>
<keyword evidence="7 11" id="KW-0378">Hydrolase</keyword>
<dbReference type="SUPFAM" id="SSF144091">
    <property type="entry name" value="Rhomboid-like"/>
    <property type="match status" value="1"/>
</dbReference>
<evidence type="ECO:0000259" key="13">
    <source>
        <dbReference type="Pfam" id="PF01694"/>
    </source>
</evidence>
<feature type="domain" description="Peptidase S54 rhomboid" evidence="13">
    <location>
        <begin position="138"/>
        <end position="276"/>
    </location>
</feature>
<evidence type="ECO:0000256" key="12">
    <source>
        <dbReference type="SAM" id="MobiDB-lite"/>
    </source>
</evidence>
<feature type="transmembrane region" description="Helical" evidence="11">
    <location>
        <begin position="208"/>
        <end position="227"/>
    </location>
</feature>
<dbReference type="Pfam" id="PF01694">
    <property type="entry name" value="Rhomboid"/>
    <property type="match status" value="1"/>
</dbReference>
<evidence type="ECO:0000256" key="8">
    <source>
        <dbReference type="ARBA" id="ARBA00022825"/>
    </source>
</evidence>
<feature type="transmembrane region" description="Helical" evidence="11">
    <location>
        <begin position="148"/>
        <end position="168"/>
    </location>
</feature>
<evidence type="ECO:0000313" key="14">
    <source>
        <dbReference type="EMBL" id="KAL1504665.1"/>
    </source>
</evidence>
<feature type="transmembrane region" description="Helical" evidence="11">
    <location>
        <begin position="295"/>
        <end position="314"/>
    </location>
</feature>
<dbReference type="EMBL" id="JBGBPQ010000019">
    <property type="protein sequence ID" value="KAL1504665.1"/>
    <property type="molecule type" value="Genomic_DNA"/>
</dbReference>
<keyword evidence="8 11" id="KW-0720">Serine protease</keyword>
<comment type="caution">
    <text evidence="14">The sequence shown here is derived from an EMBL/GenBank/DDBJ whole genome shotgun (WGS) entry which is preliminary data.</text>
</comment>
<comment type="similarity">
    <text evidence="3 11">Belongs to the peptidase S54 family.</text>
</comment>
<organism evidence="14 15">
    <name type="scientific">Prymnesium parvum</name>
    <name type="common">Toxic golden alga</name>
    <dbReference type="NCBI Taxonomy" id="97485"/>
    <lineage>
        <taxon>Eukaryota</taxon>
        <taxon>Haptista</taxon>
        <taxon>Haptophyta</taxon>
        <taxon>Prymnesiophyceae</taxon>
        <taxon>Prymnesiales</taxon>
        <taxon>Prymnesiaceae</taxon>
        <taxon>Prymnesium</taxon>
    </lineage>
</organism>
<dbReference type="PANTHER" id="PTHR22936">
    <property type="entry name" value="RHOMBOID-RELATED"/>
    <property type="match status" value="1"/>
</dbReference>
<evidence type="ECO:0000256" key="9">
    <source>
        <dbReference type="ARBA" id="ARBA00022989"/>
    </source>
</evidence>
<feature type="transmembrane region" description="Helical" evidence="11">
    <location>
        <begin position="180"/>
        <end position="202"/>
    </location>
</feature>
<feature type="compositionally biased region" description="Polar residues" evidence="12">
    <location>
        <begin position="25"/>
        <end position="39"/>
    </location>
</feature>
<dbReference type="EC" id="3.4.21.105" evidence="4"/>
<protein>
    <recommendedName>
        <fullName evidence="4">rhomboid protease</fullName>
        <ecNumber evidence="4">3.4.21.105</ecNumber>
    </recommendedName>
</protein>
<evidence type="ECO:0000313" key="15">
    <source>
        <dbReference type="Proteomes" id="UP001515480"/>
    </source>
</evidence>
<comment type="function">
    <text evidence="11">Serine protease involved in intramembrane proteolysis.</text>
</comment>
<dbReference type="InterPro" id="IPR022764">
    <property type="entry name" value="Peptidase_S54_rhomboid_dom"/>
</dbReference>
<keyword evidence="15" id="KW-1185">Reference proteome</keyword>
<dbReference type="InterPro" id="IPR035952">
    <property type="entry name" value="Rhomboid-like_sf"/>
</dbReference>
<evidence type="ECO:0000256" key="3">
    <source>
        <dbReference type="ARBA" id="ARBA00009045"/>
    </source>
</evidence>
<comment type="subcellular location">
    <subcellularLocation>
        <location evidence="2 11">Membrane</location>
        <topology evidence="2 11">Multi-pass membrane protein</topology>
    </subcellularLocation>
</comment>
<feature type="transmembrane region" description="Helical" evidence="11">
    <location>
        <begin position="234"/>
        <end position="252"/>
    </location>
</feature>
<evidence type="ECO:0000256" key="1">
    <source>
        <dbReference type="ARBA" id="ARBA00000156"/>
    </source>
</evidence>
<evidence type="ECO:0000256" key="4">
    <source>
        <dbReference type="ARBA" id="ARBA00013039"/>
    </source>
</evidence>
<evidence type="ECO:0000256" key="11">
    <source>
        <dbReference type="RuleBase" id="RU362115"/>
    </source>
</evidence>
<dbReference type="GO" id="GO:0004252">
    <property type="term" value="F:serine-type endopeptidase activity"/>
    <property type="evidence" value="ECO:0007669"/>
    <property type="project" value="InterPro"/>
</dbReference>
<evidence type="ECO:0000256" key="5">
    <source>
        <dbReference type="ARBA" id="ARBA00022670"/>
    </source>
</evidence>
<evidence type="ECO:0000256" key="10">
    <source>
        <dbReference type="ARBA" id="ARBA00023136"/>
    </source>
</evidence>
<keyword evidence="10 11" id="KW-0472">Membrane</keyword>
<dbReference type="PANTHER" id="PTHR22936:SF69">
    <property type="entry name" value="RHOMBOID-LIKE PROTEIN"/>
    <property type="match status" value="1"/>
</dbReference>
<comment type="catalytic activity">
    <reaction evidence="1 11">
        <text>Cleaves type-1 transmembrane domains using a catalytic dyad composed of serine and histidine that are contributed by different transmembrane domains.</text>
        <dbReference type="EC" id="3.4.21.105"/>
    </reaction>
</comment>
<keyword evidence="6 11" id="KW-0812">Transmembrane</keyword>
<name>A0AB34IRA5_PRYPA</name>
<feature type="region of interest" description="Disordered" evidence="12">
    <location>
        <begin position="1"/>
        <end position="41"/>
    </location>
</feature>
<dbReference type="GO" id="GO:0006508">
    <property type="term" value="P:proteolysis"/>
    <property type="evidence" value="ECO:0007669"/>
    <property type="project" value="UniProtKB-KW"/>
</dbReference>
<sequence length="416" mass="45384">MPTKQGLYPDLPPSDAEFYGAVRGHTNSRSWETSPSRGTVPSEIRVELQDHRAAAPQRPSSTRSARPSLPKRRPYFCVCAIVACCSIMVIEIRENNWEFQPLFCSEADCQEANPMLGPTARVMQHLGAKDDHAIFDDHEWWRIFTCNWLHAGIFHLLMNMVAILNLGFGLEKTFGTLKIGVLYIVAGLFGASVSVVFLPGVLSVGASASVFGLVGACWADIIVNFCARGTLRGSGVVVLFLATAVNVVIGLTPYVDNFMHLGGMVAGLLIGLLIFSEKSEDARGNKRYSVMQKVIAVAAFLIIVCAAVAVYIIVGTNKGSLDVFRNCTFCQHINCVEISWFTNHPWYSCDIANVRDGCFSSGGTCTLSLNSTTLIADCQLSARTFTHYCNRDSPNCAFENTQAGRDAMCSQLCTTC</sequence>
<dbReference type="Gene3D" id="1.20.1540.10">
    <property type="entry name" value="Rhomboid-like"/>
    <property type="match status" value="1"/>
</dbReference>
<dbReference type="GO" id="GO:0016020">
    <property type="term" value="C:membrane"/>
    <property type="evidence" value="ECO:0007669"/>
    <property type="project" value="UniProtKB-SubCell"/>
</dbReference>
<gene>
    <name evidence="14" type="ORF">AB1Y20_008445</name>
</gene>
<evidence type="ECO:0000256" key="2">
    <source>
        <dbReference type="ARBA" id="ARBA00004141"/>
    </source>
</evidence>
<keyword evidence="5 11" id="KW-0645">Protease</keyword>
<proteinExistence type="inferred from homology"/>
<dbReference type="Proteomes" id="UP001515480">
    <property type="component" value="Unassembled WGS sequence"/>
</dbReference>